<evidence type="ECO:0000313" key="3">
    <source>
        <dbReference type="Proteomes" id="UP000233786"/>
    </source>
</evidence>
<evidence type="ECO:0000256" key="1">
    <source>
        <dbReference type="SAM" id="Phobius"/>
    </source>
</evidence>
<name>A0A2N3XV58_SACSN</name>
<feature type="transmembrane region" description="Helical" evidence="1">
    <location>
        <begin position="12"/>
        <end position="30"/>
    </location>
</feature>
<keyword evidence="3" id="KW-1185">Reference proteome</keyword>
<dbReference type="AlphaFoldDB" id="A0A2N3XV58"/>
<proteinExistence type="predicted"/>
<organism evidence="2 3">
    <name type="scientific">Saccharopolyspora spinosa</name>
    <dbReference type="NCBI Taxonomy" id="60894"/>
    <lineage>
        <taxon>Bacteria</taxon>
        <taxon>Bacillati</taxon>
        <taxon>Actinomycetota</taxon>
        <taxon>Actinomycetes</taxon>
        <taxon>Pseudonocardiales</taxon>
        <taxon>Pseudonocardiaceae</taxon>
        <taxon>Saccharopolyspora</taxon>
    </lineage>
</organism>
<sequence length="33" mass="3385">MTQVGLGMTANVYAIGVAATLGFLAAVRLLPKH</sequence>
<gene>
    <name evidence="2" type="ORF">A8926_2205</name>
</gene>
<dbReference type="Proteomes" id="UP000233786">
    <property type="component" value="Unassembled WGS sequence"/>
</dbReference>
<keyword evidence="1" id="KW-1133">Transmembrane helix</keyword>
<dbReference type="STRING" id="994479.GCA_000194155_01872"/>
<reference evidence="2" key="1">
    <citation type="submission" date="2017-12" db="EMBL/GenBank/DDBJ databases">
        <title>Sequencing the genomes of 1000 Actinobacteria strains.</title>
        <authorList>
            <person name="Klenk H.-P."/>
        </authorList>
    </citation>
    <scope>NUCLEOTIDE SEQUENCE [LARGE SCALE GENOMIC DNA]</scope>
    <source>
        <strain evidence="2">DSM 44228</strain>
    </source>
</reference>
<evidence type="ECO:0000313" key="2">
    <source>
        <dbReference type="EMBL" id="PKW14578.1"/>
    </source>
</evidence>
<accession>A0A2N3XV58</accession>
<comment type="caution">
    <text evidence="2">The sequence shown here is derived from an EMBL/GenBank/DDBJ whole genome shotgun (WGS) entry which is preliminary data.</text>
</comment>
<keyword evidence="1" id="KW-0812">Transmembrane</keyword>
<dbReference type="EMBL" id="PJNB01000001">
    <property type="protein sequence ID" value="PKW14578.1"/>
    <property type="molecule type" value="Genomic_DNA"/>
</dbReference>
<protein>
    <submittedName>
        <fullName evidence="2">Uncharacterized protein</fullName>
    </submittedName>
</protein>
<keyword evidence="1" id="KW-0472">Membrane</keyword>